<dbReference type="EMBL" id="CM037615">
    <property type="protein sequence ID" value="KAH8015177.1"/>
    <property type="molecule type" value="Genomic_DNA"/>
</dbReference>
<accession>A0ACB8G7P5</accession>
<protein>
    <submittedName>
        <fullName evidence="1">Uncharacterized protein</fullName>
    </submittedName>
</protein>
<dbReference type="Proteomes" id="UP000827872">
    <property type="component" value="Linkage Group LG02"/>
</dbReference>
<evidence type="ECO:0000313" key="2">
    <source>
        <dbReference type="Proteomes" id="UP000827872"/>
    </source>
</evidence>
<name>A0ACB8G7P5_9SAUR</name>
<proteinExistence type="predicted"/>
<gene>
    <name evidence="1" type="ORF">K3G42_033512</name>
</gene>
<organism evidence="1 2">
    <name type="scientific">Sphaerodactylus townsendi</name>
    <dbReference type="NCBI Taxonomy" id="933632"/>
    <lineage>
        <taxon>Eukaryota</taxon>
        <taxon>Metazoa</taxon>
        <taxon>Chordata</taxon>
        <taxon>Craniata</taxon>
        <taxon>Vertebrata</taxon>
        <taxon>Euteleostomi</taxon>
        <taxon>Lepidosauria</taxon>
        <taxon>Squamata</taxon>
        <taxon>Bifurcata</taxon>
        <taxon>Gekkota</taxon>
        <taxon>Sphaerodactylidae</taxon>
        <taxon>Sphaerodactylus</taxon>
    </lineage>
</organism>
<comment type="caution">
    <text evidence="1">The sequence shown here is derived from an EMBL/GenBank/DDBJ whole genome shotgun (WGS) entry which is preliminary data.</text>
</comment>
<evidence type="ECO:0000313" key="1">
    <source>
        <dbReference type="EMBL" id="KAH8015177.1"/>
    </source>
</evidence>
<keyword evidence="2" id="KW-1185">Reference proteome</keyword>
<reference evidence="1" key="1">
    <citation type="submission" date="2021-08" db="EMBL/GenBank/DDBJ databases">
        <title>The first chromosome-level gecko genome reveals the dynamic sex chromosomes of Neotropical dwarf geckos (Sphaerodactylidae: Sphaerodactylus).</title>
        <authorList>
            <person name="Pinto B.J."/>
            <person name="Keating S.E."/>
            <person name="Gamble T."/>
        </authorList>
    </citation>
    <scope>NUCLEOTIDE SEQUENCE</scope>
    <source>
        <strain evidence="1">TG3544</strain>
    </source>
</reference>
<sequence length="131" mass="15460">MEQTLATWKQLSEMYRKAQDLMREVKQFQEMEKKKAVLNQEVEHQGQEAEPMDINIKKEEKKERFLPRSCVSTMAHQCQRREWLLELRKKKEEGMKKVQEAERLASDFLTCTLFIASLFDLHPVRCSGVGG</sequence>